<proteinExistence type="predicted"/>
<dbReference type="InterPro" id="IPR000917">
    <property type="entry name" value="Sulfatase_N"/>
</dbReference>
<name>M3FBD4_LEPBO</name>
<gene>
    <name evidence="2" type="ORF">LEP1GSC123_4648</name>
</gene>
<organism evidence="2 3">
    <name type="scientific">Leptospira borgpetersenii str. 200701203</name>
    <dbReference type="NCBI Taxonomy" id="1193007"/>
    <lineage>
        <taxon>Bacteria</taxon>
        <taxon>Pseudomonadati</taxon>
        <taxon>Spirochaetota</taxon>
        <taxon>Spirochaetia</taxon>
        <taxon>Leptospirales</taxon>
        <taxon>Leptospiraceae</taxon>
        <taxon>Leptospira</taxon>
    </lineage>
</organism>
<accession>M3FBD4</accession>
<evidence type="ECO:0000313" key="2">
    <source>
        <dbReference type="EMBL" id="EMF99207.1"/>
    </source>
</evidence>
<dbReference type="EMBL" id="AKWO02000073">
    <property type="protein sequence ID" value="EMF99207.1"/>
    <property type="molecule type" value="Genomic_DNA"/>
</dbReference>
<protein>
    <submittedName>
        <fullName evidence="2">Arylsulfatase domain protein</fullName>
    </submittedName>
</protein>
<dbReference type="InterPro" id="IPR052701">
    <property type="entry name" value="GAG_Ulvan_Degrading_Sulfatases"/>
</dbReference>
<dbReference type="Proteomes" id="UP000011783">
    <property type="component" value="Unassembled WGS sequence"/>
</dbReference>
<dbReference type="PANTHER" id="PTHR43751">
    <property type="entry name" value="SULFATASE"/>
    <property type="match status" value="1"/>
</dbReference>
<feature type="domain" description="Sulfatase N-terminal" evidence="1">
    <location>
        <begin position="2"/>
        <end position="51"/>
    </location>
</feature>
<evidence type="ECO:0000259" key="1">
    <source>
        <dbReference type="Pfam" id="PF00884"/>
    </source>
</evidence>
<dbReference type="Gene3D" id="3.40.720.10">
    <property type="entry name" value="Alkaline Phosphatase, subunit A"/>
    <property type="match status" value="1"/>
</dbReference>
<reference evidence="2 3" key="1">
    <citation type="submission" date="2013-01" db="EMBL/GenBank/DDBJ databases">
        <authorList>
            <person name="Harkins D.M."/>
            <person name="Durkin A.S."/>
            <person name="Brinkac L.M."/>
            <person name="Haft D.H."/>
            <person name="Selengut J.D."/>
            <person name="Sanka R."/>
            <person name="DePew J."/>
            <person name="Purushe J."/>
            <person name="Picardeau M."/>
            <person name="Werts C."/>
            <person name="Goarant C."/>
            <person name="Vinetz J.M."/>
            <person name="Sutton G.G."/>
            <person name="Nierman W.C."/>
            <person name="Fouts D.E."/>
        </authorList>
    </citation>
    <scope>NUCLEOTIDE SEQUENCE [LARGE SCALE GENOMIC DNA]</scope>
    <source>
        <strain evidence="2 3">200701203</strain>
    </source>
</reference>
<dbReference type="AlphaFoldDB" id="M3FBD4"/>
<sequence length="60" mass="6567">MILIVIDALRQDSLSSGGSPFPTTPILDSLSKESIVFKKTIANGNWTKPSMIPFYLGNRV</sequence>
<dbReference type="SUPFAM" id="SSF53649">
    <property type="entry name" value="Alkaline phosphatase-like"/>
    <property type="match status" value="1"/>
</dbReference>
<evidence type="ECO:0000313" key="3">
    <source>
        <dbReference type="Proteomes" id="UP000011783"/>
    </source>
</evidence>
<dbReference type="Pfam" id="PF00884">
    <property type="entry name" value="Sulfatase"/>
    <property type="match status" value="1"/>
</dbReference>
<dbReference type="PANTHER" id="PTHR43751:SF3">
    <property type="entry name" value="SULFATASE N-TERMINAL DOMAIN-CONTAINING PROTEIN"/>
    <property type="match status" value="1"/>
</dbReference>
<dbReference type="InterPro" id="IPR017850">
    <property type="entry name" value="Alkaline_phosphatase_core_sf"/>
</dbReference>
<dbReference type="BioCyc" id="LBOR1193007:G11KN-76-MONOMER"/>
<comment type="caution">
    <text evidence="2">The sequence shown here is derived from an EMBL/GenBank/DDBJ whole genome shotgun (WGS) entry which is preliminary data.</text>
</comment>